<feature type="compositionally biased region" description="Basic and acidic residues" evidence="1">
    <location>
        <begin position="160"/>
        <end position="178"/>
    </location>
</feature>
<dbReference type="Proteomes" id="UP000739538">
    <property type="component" value="Unassembled WGS sequence"/>
</dbReference>
<dbReference type="CDD" id="cd00085">
    <property type="entry name" value="HNHc"/>
    <property type="match status" value="1"/>
</dbReference>
<reference evidence="3" key="1">
    <citation type="submission" date="2020-04" db="EMBL/GenBank/DDBJ databases">
        <authorList>
            <person name="Zhang T."/>
        </authorList>
    </citation>
    <scope>NUCLEOTIDE SEQUENCE</scope>
    <source>
        <strain evidence="3">HKST-UBA02</strain>
    </source>
</reference>
<dbReference type="GO" id="GO:0003676">
    <property type="term" value="F:nucleic acid binding"/>
    <property type="evidence" value="ECO:0007669"/>
    <property type="project" value="InterPro"/>
</dbReference>
<feature type="region of interest" description="Disordered" evidence="1">
    <location>
        <begin position="309"/>
        <end position="369"/>
    </location>
</feature>
<keyword evidence="3" id="KW-0378">Hydrolase</keyword>
<feature type="non-terminal residue" evidence="3">
    <location>
        <position position="1"/>
    </location>
</feature>
<evidence type="ECO:0000313" key="3">
    <source>
        <dbReference type="EMBL" id="MCA9757827.1"/>
    </source>
</evidence>
<organism evidence="3 4">
    <name type="scientific">Eiseniibacteriota bacterium</name>
    <dbReference type="NCBI Taxonomy" id="2212470"/>
    <lineage>
        <taxon>Bacteria</taxon>
        <taxon>Candidatus Eiseniibacteriota</taxon>
    </lineage>
</organism>
<dbReference type="EMBL" id="JAGQHS010000122">
    <property type="protein sequence ID" value="MCA9757827.1"/>
    <property type="molecule type" value="Genomic_DNA"/>
</dbReference>
<sequence>LLESLAEIDRRTLYLAQGYSSLFDYCTRRWGYSPATAGRYISAARAAARFPRVRELLEKRRMTVCAVARLASTLTDANCDALTAQAAGRTFAEVEALVQTRRPAPRVPDRVRMIGVGPVRAATATTGTSLALALGGSTTGHERERSSAATMHTQSAEAATPERLKTDNGRDGDVRTGRDQIGTEVRGREAYSAQSNETAQSRVRVDHDANATIDGASYQRGSDEGDSQRSCAGADPQRDGARSDYQRGSASADDEPRAKHELRYEIRFAARQAFVEKLERAKSVCSNKTDLESVLERALDDLLDRRDPERRSKRRLERRSKRRPTRRSNRPSSQPTDSEPSPATAANPSSETIPRASATSVEPAPRTRHIPTEIQDAVFLRDGGQCTYVSPAGVRCAARVFLQFDHVVPYASGGPHTEENLRLRCGRHNRSRENVGSGTT</sequence>
<dbReference type="InterPro" id="IPR002711">
    <property type="entry name" value="HNH"/>
</dbReference>
<dbReference type="InterPro" id="IPR003615">
    <property type="entry name" value="HNH_nuc"/>
</dbReference>
<gene>
    <name evidence="3" type="ORF">KDA27_18695</name>
</gene>
<dbReference type="GO" id="GO:0004519">
    <property type="term" value="F:endonuclease activity"/>
    <property type="evidence" value="ECO:0007669"/>
    <property type="project" value="UniProtKB-KW"/>
</dbReference>
<feature type="compositionally biased region" description="Polar residues" evidence="1">
    <location>
        <begin position="192"/>
        <end position="201"/>
    </location>
</feature>
<accession>A0A956NFG7</accession>
<keyword evidence="3" id="KW-0255">Endonuclease</keyword>
<protein>
    <submittedName>
        <fullName evidence="3">HNH endonuclease</fullName>
    </submittedName>
</protein>
<reference evidence="3" key="2">
    <citation type="journal article" date="2021" name="Microbiome">
        <title>Successional dynamics and alternative stable states in a saline activated sludge microbial community over 9 years.</title>
        <authorList>
            <person name="Wang Y."/>
            <person name="Ye J."/>
            <person name="Ju F."/>
            <person name="Liu L."/>
            <person name="Boyd J.A."/>
            <person name="Deng Y."/>
            <person name="Parks D.H."/>
            <person name="Jiang X."/>
            <person name="Yin X."/>
            <person name="Woodcroft B.J."/>
            <person name="Tyson G.W."/>
            <person name="Hugenholtz P."/>
            <person name="Polz M.F."/>
            <person name="Zhang T."/>
        </authorList>
    </citation>
    <scope>NUCLEOTIDE SEQUENCE</scope>
    <source>
        <strain evidence="3">HKST-UBA02</strain>
    </source>
</reference>
<feature type="compositionally biased region" description="Basic and acidic residues" evidence="1">
    <location>
        <begin position="236"/>
        <end position="245"/>
    </location>
</feature>
<name>A0A956NFG7_UNCEI</name>
<dbReference type="Pfam" id="PF01844">
    <property type="entry name" value="HNH"/>
    <property type="match status" value="1"/>
</dbReference>
<dbReference type="AlphaFoldDB" id="A0A956NFG7"/>
<evidence type="ECO:0000256" key="1">
    <source>
        <dbReference type="SAM" id="MobiDB-lite"/>
    </source>
</evidence>
<feature type="region of interest" description="Disordered" evidence="1">
    <location>
        <begin position="133"/>
        <end position="258"/>
    </location>
</feature>
<evidence type="ECO:0000313" key="4">
    <source>
        <dbReference type="Proteomes" id="UP000739538"/>
    </source>
</evidence>
<proteinExistence type="predicted"/>
<feature type="compositionally biased region" description="Basic residues" evidence="1">
    <location>
        <begin position="311"/>
        <end position="329"/>
    </location>
</feature>
<dbReference type="GO" id="GO:0008270">
    <property type="term" value="F:zinc ion binding"/>
    <property type="evidence" value="ECO:0007669"/>
    <property type="project" value="InterPro"/>
</dbReference>
<feature type="compositionally biased region" description="Polar residues" evidence="1">
    <location>
        <begin position="147"/>
        <end position="157"/>
    </location>
</feature>
<keyword evidence="3" id="KW-0540">Nuclease</keyword>
<feature type="domain" description="HNH" evidence="2">
    <location>
        <begin position="398"/>
        <end position="430"/>
    </location>
</feature>
<comment type="caution">
    <text evidence="3">The sequence shown here is derived from an EMBL/GenBank/DDBJ whole genome shotgun (WGS) entry which is preliminary data.</text>
</comment>
<feature type="compositionally biased region" description="Polar residues" evidence="1">
    <location>
        <begin position="334"/>
        <end position="360"/>
    </location>
</feature>
<evidence type="ECO:0000259" key="2">
    <source>
        <dbReference type="Pfam" id="PF01844"/>
    </source>
</evidence>
<dbReference type="Gene3D" id="1.10.30.50">
    <property type="match status" value="1"/>
</dbReference>